<sequence length="155" mass="18041">FNFGNMLLILALCGMASGVIQPMLRHHFGEMERRVSEITDDAMDIVLTPGTPIERKYEECLKVVREEEVLLREIKRALENGGYQYNNALTAKLYRSLRDTVVRIEGLKDLDTLPIQSRLNVLKNVLIDINHTKLELRFRMVLPIFYDYIEAFKKL</sequence>
<dbReference type="AlphaFoldDB" id="A0A1B6CYH0"/>
<feature type="non-terminal residue" evidence="2">
    <location>
        <position position="1"/>
    </location>
</feature>
<gene>
    <name evidence="2" type="ORF">g.44706</name>
</gene>
<accession>A0A1B6CYH0</accession>
<evidence type="ECO:0000256" key="1">
    <source>
        <dbReference type="SAM" id="SignalP"/>
    </source>
</evidence>
<feature type="signal peptide" evidence="1">
    <location>
        <begin position="1"/>
        <end position="18"/>
    </location>
</feature>
<feature type="chain" id="PRO_5008580902" evidence="1">
    <location>
        <begin position="19"/>
        <end position="155"/>
    </location>
</feature>
<protein>
    <submittedName>
        <fullName evidence="2">Uncharacterized protein</fullName>
    </submittedName>
</protein>
<reference evidence="2" key="1">
    <citation type="submission" date="2015-12" db="EMBL/GenBank/DDBJ databases">
        <title>De novo transcriptome assembly of four potential Pierce s Disease insect vectors from Arizona vineyards.</title>
        <authorList>
            <person name="Tassone E.E."/>
        </authorList>
    </citation>
    <scope>NUCLEOTIDE SEQUENCE</scope>
</reference>
<proteinExistence type="predicted"/>
<organism evidence="2">
    <name type="scientific">Clastoptera arizonana</name>
    <name type="common">Arizona spittle bug</name>
    <dbReference type="NCBI Taxonomy" id="38151"/>
    <lineage>
        <taxon>Eukaryota</taxon>
        <taxon>Metazoa</taxon>
        <taxon>Ecdysozoa</taxon>
        <taxon>Arthropoda</taxon>
        <taxon>Hexapoda</taxon>
        <taxon>Insecta</taxon>
        <taxon>Pterygota</taxon>
        <taxon>Neoptera</taxon>
        <taxon>Paraneoptera</taxon>
        <taxon>Hemiptera</taxon>
        <taxon>Auchenorrhyncha</taxon>
        <taxon>Cercopoidea</taxon>
        <taxon>Clastopteridae</taxon>
        <taxon>Clastoptera</taxon>
    </lineage>
</organism>
<evidence type="ECO:0000313" key="2">
    <source>
        <dbReference type="EMBL" id="JAS18441.1"/>
    </source>
</evidence>
<name>A0A1B6CYH0_9HEMI</name>
<keyword evidence="1" id="KW-0732">Signal</keyword>
<dbReference type="EMBL" id="GEDC01018857">
    <property type="protein sequence ID" value="JAS18441.1"/>
    <property type="molecule type" value="Transcribed_RNA"/>
</dbReference>